<dbReference type="RefSeq" id="WP_254269581.1">
    <property type="nucleotide sequence ID" value="NZ_CP100400.1"/>
</dbReference>
<feature type="region of interest" description="Disordered" evidence="1">
    <location>
        <begin position="1"/>
        <end position="55"/>
    </location>
</feature>
<name>A0ABD5Q1S8_9EURY</name>
<evidence type="ECO:0000256" key="1">
    <source>
        <dbReference type="SAM" id="MobiDB-lite"/>
    </source>
</evidence>
<sequence length="86" mass="8994">MSDDASLDRFDSTDTGSDETESVAPDDAESPAESAATVADADPAVSTYEWSPAGGECADCGASVERRWRADGERDGGLVCADCKEW</sequence>
<dbReference type="Pfam" id="PF24458">
    <property type="entry name" value="DUF7573"/>
    <property type="match status" value="1"/>
</dbReference>
<comment type="caution">
    <text evidence="3">The sequence shown here is derived from an EMBL/GenBank/DDBJ whole genome shotgun (WGS) entry which is preliminary data.</text>
</comment>
<accession>A0ABD5Q1S8</accession>
<protein>
    <recommendedName>
        <fullName evidence="2">DUF7573 domain-containing protein</fullName>
    </recommendedName>
</protein>
<evidence type="ECO:0000313" key="3">
    <source>
        <dbReference type="EMBL" id="MFC4824694.1"/>
    </source>
</evidence>
<keyword evidence="4" id="KW-1185">Reference proteome</keyword>
<dbReference type="Proteomes" id="UP001595945">
    <property type="component" value="Unassembled WGS sequence"/>
</dbReference>
<reference evidence="3 4" key="1">
    <citation type="journal article" date="2019" name="Int. J. Syst. Evol. Microbiol.">
        <title>The Global Catalogue of Microorganisms (GCM) 10K type strain sequencing project: providing services to taxonomists for standard genome sequencing and annotation.</title>
        <authorList>
            <consortium name="The Broad Institute Genomics Platform"/>
            <consortium name="The Broad Institute Genome Sequencing Center for Infectious Disease"/>
            <person name="Wu L."/>
            <person name="Ma J."/>
        </authorList>
    </citation>
    <scope>NUCLEOTIDE SEQUENCE [LARGE SCALE GENOMIC DNA]</scope>
    <source>
        <strain evidence="3 4">XZYJ18</strain>
    </source>
</reference>
<evidence type="ECO:0000313" key="4">
    <source>
        <dbReference type="Proteomes" id="UP001595945"/>
    </source>
</evidence>
<dbReference type="AlphaFoldDB" id="A0ABD5Q1S8"/>
<gene>
    <name evidence="3" type="ORF">ACFO9K_10510</name>
</gene>
<proteinExistence type="predicted"/>
<evidence type="ECO:0000259" key="2">
    <source>
        <dbReference type="Pfam" id="PF24458"/>
    </source>
</evidence>
<dbReference type="EMBL" id="JBHSHT010000001">
    <property type="protein sequence ID" value="MFC4824694.1"/>
    <property type="molecule type" value="Genomic_DNA"/>
</dbReference>
<organism evidence="3 4">
    <name type="scientific">Halorussus aquaticus</name>
    <dbReference type="NCBI Taxonomy" id="2953748"/>
    <lineage>
        <taxon>Archaea</taxon>
        <taxon>Methanobacteriati</taxon>
        <taxon>Methanobacteriota</taxon>
        <taxon>Stenosarchaea group</taxon>
        <taxon>Halobacteria</taxon>
        <taxon>Halobacteriales</taxon>
        <taxon>Haladaptataceae</taxon>
        <taxon>Halorussus</taxon>
    </lineage>
</organism>
<dbReference type="GeneID" id="73044612"/>
<feature type="domain" description="DUF7573" evidence="2">
    <location>
        <begin position="44"/>
        <end position="86"/>
    </location>
</feature>
<feature type="compositionally biased region" description="Basic and acidic residues" evidence="1">
    <location>
        <begin position="1"/>
        <end position="12"/>
    </location>
</feature>
<dbReference type="InterPro" id="IPR055995">
    <property type="entry name" value="DUF7573"/>
</dbReference>
<feature type="compositionally biased region" description="Acidic residues" evidence="1">
    <location>
        <begin position="16"/>
        <end position="30"/>
    </location>
</feature>